<sequence length="170" mass="17601">MILRRLLPTFALFLSGCAGTLTGYPSLAKRAVENAPVGEVPAASVAVEADPAVQAQVDRLARQAQAGNDAFDKAWPAADRTARAAAGSAVSSEAWVSAQLAISALEAARNDSVSALASLDTLYVQRSNALAEGKAEGTVDQIDTARKAALAIVDSQNDRLDAIKSRLAQP</sequence>
<organism evidence="2 3">
    <name type="scientific">Sphingobium herbicidovorans (strain ATCC 700291 / DSM 11019 / CCUG 56400 / KCTC 2939 / LMG 18315 / NBRC 16415 / MH)</name>
    <name type="common">Sphingomonas herbicidovorans</name>
    <dbReference type="NCBI Taxonomy" id="1219045"/>
    <lineage>
        <taxon>Bacteria</taxon>
        <taxon>Pseudomonadati</taxon>
        <taxon>Pseudomonadota</taxon>
        <taxon>Alphaproteobacteria</taxon>
        <taxon>Sphingomonadales</taxon>
        <taxon>Sphingomonadaceae</taxon>
        <taxon>Sphingobium</taxon>
    </lineage>
</organism>
<reference evidence="2" key="1">
    <citation type="submission" date="2014-08" db="EMBL/GenBank/DDBJ databases">
        <title>Draft genome sequences of Sphingobium herbicidovorans.</title>
        <authorList>
            <person name="Gan H.M."/>
            <person name="Gan H.Y."/>
            <person name="Savka M.A."/>
        </authorList>
    </citation>
    <scope>NUCLEOTIDE SEQUENCE [LARGE SCALE GENOMIC DNA]</scope>
    <source>
        <strain evidence="2">NBRC 16415</strain>
    </source>
</reference>
<dbReference type="OrthoDB" id="7594780at2"/>
<keyword evidence="1" id="KW-0732">Signal</keyword>
<dbReference type="PROSITE" id="PS51257">
    <property type="entry name" value="PROKAR_LIPOPROTEIN"/>
    <property type="match status" value="1"/>
</dbReference>
<dbReference type="PATRIC" id="fig|1219045.3.peg.2575"/>
<dbReference type="RefSeq" id="WP_037466576.1">
    <property type="nucleotide sequence ID" value="NZ_BCZD01000008.1"/>
</dbReference>
<feature type="chain" id="PRO_5001813263" description="Lipoprotein" evidence="1">
    <location>
        <begin position="21"/>
        <end position="170"/>
    </location>
</feature>
<proteinExistence type="predicted"/>
<evidence type="ECO:0000256" key="1">
    <source>
        <dbReference type="SAM" id="SignalP"/>
    </source>
</evidence>
<protein>
    <recommendedName>
        <fullName evidence="4">Lipoprotein</fullName>
    </recommendedName>
</protein>
<dbReference type="STRING" id="76947.GCA_002080435_00035"/>
<accession>A0A086P8L3</accession>
<evidence type="ECO:0000313" key="3">
    <source>
        <dbReference type="Proteomes" id="UP000024284"/>
    </source>
</evidence>
<keyword evidence="3" id="KW-1185">Reference proteome</keyword>
<gene>
    <name evidence="2" type="ORF">BV98_002538</name>
</gene>
<dbReference type="eggNOG" id="ENOG50314MB">
    <property type="taxonomic scope" value="Bacteria"/>
</dbReference>
<comment type="caution">
    <text evidence="2">The sequence shown here is derived from an EMBL/GenBank/DDBJ whole genome shotgun (WGS) entry which is preliminary data.</text>
</comment>
<evidence type="ECO:0008006" key="4">
    <source>
        <dbReference type="Google" id="ProtNLM"/>
    </source>
</evidence>
<dbReference type="Proteomes" id="UP000024284">
    <property type="component" value="Unassembled WGS sequence"/>
</dbReference>
<dbReference type="EMBL" id="JFZA02000023">
    <property type="protein sequence ID" value="KFG89731.1"/>
    <property type="molecule type" value="Genomic_DNA"/>
</dbReference>
<feature type="signal peptide" evidence="1">
    <location>
        <begin position="1"/>
        <end position="20"/>
    </location>
</feature>
<evidence type="ECO:0000313" key="2">
    <source>
        <dbReference type="EMBL" id="KFG89731.1"/>
    </source>
</evidence>
<name>A0A086P8L3_SPHHM</name>
<dbReference type="AlphaFoldDB" id="A0A086P8L3"/>